<protein>
    <submittedName>
        <fullName evidence="4">Transglutaminase-like superfamily protein</fullName>
    </submittedName>
</protein>
<dbReference type="InterPro" id="IPR021878">
    <property type="entry name" value="TgpA_N"/>
</dbReference>
<dbReference type="Gene3D" id="3.10.620.30">
    <property type="match status" value="1"/>
</dbReference>
<keyword evidence="5" id="KW-1185">Reference proteome</keyword>
<feature type="transmembrane region" description="Helical" evidence="2">
    <location>
        <begin position="155"/>
        <end position="174"/>
    </location>
</feature>
<dbReference type="SMART" id="SM00460">
    <property type="entry name" value="TGc"/>
    <property type="match status" value="1"/>
</dbReference>
<feature type="transmembrane region" description="Helical" evidence="2">
    <location>
        <begin position="636"/>
        <end position="667"/>
    </location>
</feature>
<feature type="transmembrane region" description="Helical" evidence="2">
    <location>
        <begin position="92"/>
        <end position="112"/>
    </location>
</feature>
<keyword evidence="2" id="KW-1133">Transmembrane helix</keyword>
<evidence type="ECO:0000313" key="5">
    <source>
        <dbReference type="Proteomes" id="UP000033900"/>
    </source>
</evidence>
<gene>
    <name evidence="4" type="ORF">RS84_01357</name>
</gene>
<evidence type="ECO:0000256" key="2">
    <source>
        <dbReference type="SAM" id="Phobius"/>
    </source>
</evidence>
<dbReference type="AlphaFoldDB" id="A0A0M2HUJ7"/>
<comment type="caution">
    <text evidence="4">The sequence shown here is derived from an EMBL/GenBank/DDBJ whole genome shotgun (WGS) entry which is preliminary data.</text>
</comment>
<feature type="transmembrane region" description="Helical" evidence="2">
    <location>
        <begin position="250"/>
        <end position="271"/>
    </location>
</feature>
<evidence type="ECO:0000313" key="4">
    <source>
        <dbReference type="EMBL" id="KJL48595.1"/>
    </source>
</evidence>
<proteinExistence type="predicted"/>
<feature type="transmembrane region" description="Helical" evidence="2">
    <location>
        <begin position="179"/>
        <end position="196"/>
    </location>
</feature>
<reference evidence="4 5" key="1">
    <citation type="submission" date="2015-02" db="EMBL/GenBank/DDBJ databases">
        <title>Draft genome sequences of ten Microbacterium spp. with emphasis on heavy metal contaminated environments.</title>
        <authorList>
            <person name="Corretto E."/>
        </authorList>
    </citation>
    <scope>NUCLEOTIDE SEQUENCE [LARGE SCALE GENOMIC DNA]</scope>
    <source>
        <strain evidence="4 5">SA35</strain>
    </source>
</reference>
<feature type="transmembrane region" description="Helical" evidence="2">
    <location>
        <begin position="66"/>
        <end position="85"/>
    </location>
</feature>
<dbReference type="InterPro" id="IPR038765">
    <property type="entry name" value="Papain-like_cys_pep_sf"/>
</dbReference>
<feature type="region of interest" description="Disordered" evidence="1">
    <location>
        <begin position="798"/>
        <end position="825"/>
    </location>
</feature>
<organism evidence="4 5">
    <name type="scientific">Microbacterium hydrocarbonoxydans</name>
    <dbReference type="NCBI Taxonomy" id="273678"/>
    <lineage>
        <taxon>Bacteria</taxon>
        <taxon>Bacillati</taxon>
        <taxon>Actinomycetota</taxon>
        <taxon>Actinomycetes</taxon>
        <taxon>Micrococcales</taxon>
        <taxon>Microbacteriaceae</taxon>
        <taxon>Microbacterium</taxon>
    </lineage>
</organism>
<feature type="transmembrane region" description="Helical" evidence="2">
    <location>
        <begin position="40"/>
        <end position="60"/>
    </location>
</feature>
<dbReference type="Pfam" id="PF01841">
    <property type="entry name" value="Transglut_core"/>
    <property type="match status" value="1"/>
</dbReference>
<feature type="compositionally biased region" description="Low complexity" evidence="1">
    <location>
        <begin position="810"/>
        <end position="825"/>
    </location>
</feature>
<dbReference type="RefSeq" id="WP_235281407.1">
    <property type="nucleotide sequence ID" value="NZ_JYJB01000007.1"/>
</dbReference>
<dbReference type="PATRIC" id="fig|273678.4.peg.1355"/>
<evidence type="ECO:0000256" key="1">
    <source>
        <dbReference type="SAM" id="MobiDB-lite"/>
    </source>
</evidence>
<dbReference type="Pfam" id="PF11992">
    <property type="entry name" value="TgpA_N"/>
    <property type="match status" value="1"/>
</dbReference>
<dbReference type="PANTHER" id="PTHR42736">
    <property type="entry name" value="PROTEIN-GLUTAMINE GAMMA-GLUTAMYLTRANSFERASE"/>
    <property type="match status" value="1"/>
</dbReference>
<keyword evidence="2" id="KW-0472">Membrane</keyword>
<accession>A0A0M2HUJ7</accession>
<feature type="domain" description="Transglutaminase-like" evidence="3">
    <location>
        <begin position="514"/>
        <end position="585"/>
    </location>
</feature>
<feature type="region of interest" description="Disordered" evidence="1">
    <location>
        <begin position="580"/>
        <end position="630"/>
    </location>
</feature>
<dbReference type="EMBL" id="JYJB01000007">
    <property type="protein sequence ID" value="KJL48595.1"/>
    <property type="molecule type" value="Genomic_DNA"/>
</dbReference>
<name>A0A0M2HUJ7_9MICO</name>
<dbReference type="SUPFAM" id="SSF54001">
    <property type="entry name" value="Cysteine proteinases"/>
    <property type="match status" value="1"/>
</dbReference>
<sequence length="825" mass="87380">MTARLPRLAQALRAPRSTQALRQGQGPMVDRPTALPMRRWVLDLGVTAVLIAVAMTGFWTTFAGPSYLPAVVGGILLGLAIAAVAMWRRWGILIITGLTLAAYFLFGGALALPHTAFLGVVPTIDTLQRLALGVITSWKQMLTTVAPVAAADGHLIVPLVLSLVGTVLTASLALRLSHVGWALIPAGVVLVLAIVLGTPEPAFPLAQGLVFAIFAISWLALRQLWAPQNAAVSVSEVDPARAAYMRMRRLLAGVAVLAVAGGAGIASSAIAQPVQPRHVFRDVVIPPFNVHDYPSPLQSFRKNVRDEAEKTLFTVSGLPKGARIRIAVMDQFDGQVYNVTDGGPGSSSAFAPLRSNMSPDAEGVPVTLKVSIEDYSGVWMPDAGAVSEIDFTGKRAEELRRSGYYNSDTGTAVVTERLGEGDTYTVDTVIPAKVDDTQLADVDFGKVALPKQSNVPEELTSLAAETVAGAESPIEQVRALETFLADGGFFSHGLEGEVLSRAGHTSERISTLVGGDQMIGDDEQYAVAMALLAREVGIPARVVMGYYPDEDHEGDAEFAATGDDVHAWVEVNFESVGWVTFNPTPPEDKVPNDQNTKPKVDPKPQVLQPPPPPQEPVDLPPTLPDDRKGDDETFNLAALLGLIAAIGGTALGVMALLASPFIVIGAWKAAKRRTRRNAARTSDRITGGWDELTDRAIDYGARLAPGGTRAEEAATLAASLPIPAVTALADRADAEVFGPSEPTPAQVDEFWAEVDGIVGGLGKEAGFWKRLRARLNLRSLIGGTAVANGVQNLKEAAAARVHREPGTIKSSTRTTTSTSAESETP</sequence>
<dbReference type="STRING" id="273678.RS84_01357"/>
<feature type="transmembrane region" description="Helical" evidence="2">
    <location>
        <begin position="202"/>
        <end position="221"/>
    </location>
</feature>
<evidence type="ECO:0000259" key="3">
    <source>
        <dbReference type="SMART" id="SM00460"/>
    </source>
</evidence>
<dbReference type="PANTHER" id="PTHR42736:SF1">
    <property type="entry name" value="PROTEIN-GLUTAMINE GAMMA-GLUTAMYLTRANSFERASE"/>
    <property type="match status" value="1"/>
</dbReference>
<keyword evidence="2" id="KW-0812">Transmembrane</keyword>
<feature type="compositionally biased region" description="Pro residues" evidence="1">
    <location>
        <begin position="607"/>
        <end position="623"/>
    </location>
</feature>
<dbReference type="Proteomes" id="UP000033900">
    <property type="component" value="Unassembled WGS sequence"/>
</dbReference>
<dbReference type="InterPro" id="IPR002931">
    <property type="entry name" value="Transglutaminase-like"/>
</dbReference>
<dbReference type="InterPro" id="IPR052901">
    <property type="entry name" value="Bact_TGase-like"/>
</dbReference>
<feature type="compositionally biased region" description="Basic and acidic residues" evidence="1">
    <location>
        <begin position="586"/>
        <end position="602"/>
    </location>
</feature>